<dbReference type="InterPro" id="IPR050342">
    <property type="entry name" value="HMGB"/>
</dbReference>
<sequence>MQNNSIYLIPNGYIPILIEKSLLKNHEKAVKSVDKFMMPLYVWDRFKVNSIKKTPNAFILFRNEKFKTVRMSNSNCSSREISKIIGNMWKQMSEKNKLPYQRKANEIKHNHMILTPPPEKFFATINDIPDETTATINELLIDIDARQFFNTVVTTLNKYSIVSKKSNKKNKRKNASDTNESNSVKPKEWDFVKKNVEIYSKCINTIMKSNQIIDVINKTAKDLNPDTEDYNFQNAVREITSKIKDSMKFSYLLYYFVLMFGYVALISPPTTDQAKLLKYLKLKDFNEIIEKFNHLKSKPLGKDIIQANNVHGKNILNVILNCAKRLNVNNEKLKNGLIMINNNYLFRVYSDPVKNSNNKSTKKARLAFNAFGTDTESAASSSTNNSRNDRWRRNGNQRQNELEHYKSQFEALQNELLHYPLEEYNSEYDSRNMIGRHEAQHAVSNIYGVQLEDYSFGGEFNPDQKSDMHNKIVTIINGLNQETIEEINNAANHMIQNEMAQLSIPHEDKSIISNYQVLFKEKMYL</sequence>
<dbReference type="CDD" id="cd01389">
    <property type="entry name" value="HMG-box_ROX1-like"/>
    <property type="match status" value="1"/>
</dbReference>
<dbReference type="VEuPathDB" id="FungiDB:FUN_012539"/>
<dbReference type="SUPFAM" id="SSF47095">
    <property type="entry name" value="HMG-box"/>
    <property type="match status" value="1"/>
</dbReference>
<evidence type="ECO:0000313" key="8">
    <source>
        <dbReference type="Proteomes" id="UP000232688"/>
    </source>
</evidence>
<feature type="DNA-binding region" description="HMG box" evidence="4">
    <location>
        <begin position="51"/>
        <end position="119"/>
    </location>
</feature>
<evidence type="ECO:0000259" key="6">
    <source>
        <dbReference type="PROSITE" id="PS50118"/>
    </source>
</evidence>
<evidence type="ECO:0000256" key="2">
    <source>
        <dbReference type="ARBA" id="ARBA00023125"/>
    </source>
</evidence>
<evidence type="ECO:0000256" key="3">
    <source>
        <dbReference type="ARBA" id="ARBA00023242"/>
    </source>
</evidence>
<keyword evidence="5" id="KW-0812">Transmembrane</keyword>
<gene>
    <name evidence="7" type="ORF">RhiirA1_537379</name>
</gene>
<dbReference type="PANTHER" id="PTHR48112">
    <property type="entry name" value="HIGH MOBILITY GROUP PROTEIN DSP1"/>
    <property type="match status" value="1"/>
</dbReference>
<comment type="caution">
    <text evidence="7">The sequence shown here is derived from an EMBL/GenBank/DDBJ whole genome shotgun (WGS) entry which is preliminary data.</text>
</comment>
<protein>
    <recommendedName>
        <fullName evidence="6">HMG box domain-containing protein</fullName>
    </recommendedName>
</protein>
<dbReference type="SMART" id="SM00398">
    <property type="entry name" value="HMG"/>
    <property type="match status" value="1"/>
</dbReference>
<keyword evidence="5" id="KW-1133">Transmembrane helix</keyword>
<dbReference type="PANTHER" id="PTHR48112:SF32">
    <property type="entry name" value="HIGH MOBILITY GROUP PROTEIN B3"/>
    <property type="match status" value="1"/>
</dbReference>
<organism evidence="7 8">
    <name type="scientific">Rhizophagus irregularis</name>
    <dbReference type="NCBI Taxonomy" id="588596"/>
    <lineage>
        <taxon>Eukaryota</taxon>
        <taxon>Fungi</taxon>
        <taxon>Fungi incertae sedis</taxon>
        <taxon>Mucoromycota</taxon>
        <taxon>Glomeromycotina</taxon>
        <taxon>Glomeromycetes</taxon>
        <taxon>Glomerales</taxon>
        <taxon>Glomeraceae</taxon>
        <taxon>Rhizophagus</taxon>
    </lineage>
</organism>
<dbReference type="VEuPathDB" id="FungiDB:RhiirFUN_009897"/>
<dbReference type="AlphaFoldDB" id="A0A2N0RL25"/>
<reference evidence="7 8" key="2">
    <citation type="submission" date="2017-10" db="EMBL/GenBank/DDBJ databases">
        <title>Genome analyses suggest a sexual origin of heterokaryosis in a supposedly ancient asexual fungus.</title>
        <authorList>
            <person name="Corradi N."/>
            <person name="Sedzielewska K."/>
            <person name="Noel J."/>
            <person name="Charron P."/>
            <person name="Farinelli L."/>
            <person name="Marton T."/>
            <person name="Kruger M."/>
            <person name="Pelin A."/>
            <person name="Brachmann A."/>
            <person name="Corradi N."/>
        </authorList>
    </citation>
    <scope>NUCLEOTIDE SEQUENCE [LARGE SCALE GENOMIC DNA]</scope>
    <source>
        <strain evidence="7 8">A1</strain>
    </source>
</reference>
<dbReference type="GO" id="GO:0005634">
    <property type="term" value="C:nucleus"/>
    <property type="evidence" value="ECO:0007669"/>
    <property type="project" value="UniProtKB-SubCell"/>
</dbReference>
<evidence type="ECO:0000313" key="7">
    <source>
        <dbReference type="EMBL" id="PKC63998.1"/>
    </source>
</evidence>
<dbReference type="PROSITE" id="PS50118">
    <property type="entry name" value="HMG_BOX_2"/>
    <property type="match status" value="1"/>
</dbReference>
<comment type="subcellular location">
    <subcellularLocation>
        <location evidence="1">Nucleus</location>
    </subcellularLocation>
</comment>
<dbReference type="GO" id="GO:0003677">
    <property type="term" value="F:DNA binding"/>
    <property type="evidence" value="ECO:0007669"/>
    <property type="project" value="UniProtKB-UniRule"/>
</dbReference>
<evidence type="ECO:0000256" key="5">
    <source>
        <dbReference type="SAM" id="Phobius"/>
    </source>
</evidence>
<name>A0A2N0RL25_9GLOM</name>
<dbReference type="Gene3D" id="1.10.30.10">
    <property type="entry name" value="High mobility group box domain"/>
    <property type="match status" value="1"/>
</dbReference>
<keyword evidence="2 4" id="KW-0238">DNA-binding</keyword>
<dbReference type="InterPro" id="IPR036910">
    <property type="entry name" value="HMG_box_dom_sf"/>
</dbReference>
<reference evidence="7 8" key="1">
    <citation type="submission" date="2017-10" db="EMBL/GenBank/DDBJ databases">
        <title>Extensive intraspecific genome diversity in a model arbuscular mycorrhizal fungus.</title>
        <authorList>
            <person name="Chen E.C.H."/>
            <person name="Morin E."/>
            <person name="Baudet D."/>
            <person name="Noel J."/>
            <person name="Ndikumana S."/>
            <person name="Charron P."/>
            <person name="St-Onge C."/>
            <person name="Giorgi J."/>
            <person name="Grigoriev I.V."/>
            <person name="Roux C."/>
            <person name="Martin F.M."/>
            <person name="Corradi N."/>
        </authorList>
    </citation>
    <scope>NUCLEOTIDE SEQUENCE [LARGE SCALE GENOMIC DNA]</scope>
    <source>
        <strain evidence="7 8">A1</strain>
    </source>
</reference>
<dbReference type="VEuPathDB" id="FungiDB:RhiirA1_537379"/>
<feature type="transmembrane region" description="Helical" evidence="5">
    <location>
        <begin position="251"/>
        <end position="268"/>
    </location>
</feature>
<keyword evidence="5" id="KW-0472">Membrane</keyword>
<dbReference type="Proteomes" id="UP000232688">
    <property type="component" value="Unassembled WGS sequence"/>
</dbReference>
<evidence type="ECO:0000256" key="1">
    <source>
        <dbReference type="ARBA" id="ARBA00004123"/>
    </source>
</evidence>
<keyword evidence="3 4" id="KW-0539">Nucleus</keyword>
<dbReference type="VEuPathDB" id="FungiDB:RhiirFUN_014579"/>
<proteinExistence type="predicted"/>
<feature type="domain" description="HMG box" evidence="6">
    <location>
        <begin position="51"/>
        <end position="119"/>
    </location>
</feature>
<evidence type="ECO:0000256" key="4">
    <source>
        <dbReference type="PROSITE-ProRule" id="PRU00267"/>
    </source>
</evidence>
<dbReference type="VEuPathDB" id="FungiDB:RhiirFUN_009898"/>
<accession>A0A2N0RL25</accession>
<dbReference type="Pfam" id="PF00505">
    <property type="entry name" value="HMG_box"/>
    <property type="match status" value="1"/>
</dbReference>
<dbReference type="EMBL" id="LLXH01000680">
    <property type="protein sequence ID" value="PKC63998.1"/>
    <property type="molecule type" value="Genomic_DNA"/>
</dbReference>
<dbReference type="InterPro" id="IPR009071">
    <property type="entry name" value="HMG_box_dom"/>
</dbReference>